<dbReference type="AlphaFoldDB" id="A0A932GSL4"/>
<dbReference type="GO" id="GO:0003824">
    <property type="term" value="F:catalytic activity"/>
    <property type="evidence" value="ECO:0007669"/>
    <property type="project" value="InterPro"/>
</dbReference>
<proteinExistence type="predicted"/>
<accession>A0A932GSL4</accession>
<sequence length="355" mass="38019">PSWTVSSNAVNVFGIGRKGKMVGALLSDHRGGGAGGRSFGDGFDSAGHPLSYLGFMANVEDQEWKLPILYIFRQRLKDSGGPGKFRGGVTSISALTPYGTERTIFKCMNTAGTNQSNAAGIEGGYPGSGSQVSLVRGSTVWEILKGGESPMTHEALGGEMQHLPSKADGVLENGDLLVFYPPGGGGYGDPLDRDPDRVRVDVLNGTVSVEAARKYYGVWLRGDLSVDEGGTRREREQRIAERLGTRQPGTRSRLGSGNGSGERQIQGERIGEYLVRVRKNGDESLHCAKCGEHLGKNEAEWDGKVLVREVPLGTAGPWISLRYGGQSPNFSLRETLCPGCGTLLDVREVLVNPPD</sequence>
<evidence type="ECO:0000259" key="2">
    <source>
        <dbReference type="Pfam" id="PF02538"/>
    </source>
</evidence>
<dbReference type="EMBL" id="JACPSX010000287">
    <property type="protein sequence ID" value="MBI3016293.1"/>
    <property type="molecule type" value="Genomic_DNA"/>
</dbReference>
<evidence type="ECO:0000256" key="1">
    <source>
        <dbReference type="SAM" id="MobiDB-lite"/>
    </source>
</evidence>
<organism evidence="3 4">
    <name type="scientific">Tectimicrobiota bacterium</name>
    <dbReference type="NCBI Taxonomy" id="2528274"/>
    <lineage>
        <taxon>Bacteria</taxon>
        <taxon>Pseudomonadati</taxon>
        <taxon>Nitrospinota/Tectimicrobiota group</taxon>
        <taxon>Candidatus Tectimicrobiota</taxon>
    </lineage>
</organism>
<reference evidence="3" key="1">
    <citation type="submission" date="2020-07" db="EMBL/GenBank/DDBJ databases">
        <title>Huge and variable diversity of episymbiotic CPR bacteria and DPANN archaea in groundwater ecosystems.</title>
        <authorList>
            <person name="He C.Y."/>
            <person name="Keren R."/>
            <person name="Whittaker M."/>
            <person name="Farag I.F."/>
            <person name="Doudna J."/>
            <person name="Cate J.H.D."/>
            <person name="Banfield J.F."/>
        </authorList>
    </citation>
    <scope>NUCLEOTIDE SEQUENCE</scope>
    <source>
        <strain evidence="3">NC_groundwater_717_Ag_S-0.2um_59_8</strain>
    </source>
</reference>
<comment type="caution">
    <text evidence="3">The sequence shown here is derived from an EMBL/GenBank/DDBJ whole genome shotgun (WGS) entry which is preliminary data.</text>
</comment>
<dbReference type="InterPro" id="IPR003692">
    <property type="entry name" value="Hydantoinase_B"/>
</dbReference>
<dbReference type="Pfam" id="PF02538">
    <property type="entry name" value="Hydantoinase_B"/>
    <property type="match status" value="1"/>
</dbReference>
<dbReference type="Proteomes" id="UP000741360">
    <property type="component" value="Unassembled WGS sequence"/>
</dbReference>
<protein>
    <submittedName>
        <fullName evidence="3">Hydantoinase B/oxoprolinase family protein</fullName>
    </submittedName>
</protein>
<feature type="region of interest" description="Disordered" evidence="1">
    <location>
        <begin position="230"/>
        <end position="263"/>
    </location>
</feature>
<evidence type="ECO:0000313" key="4">
    <source>
        <dbReference type="Proteomes" id="UP000741360"/>
    </source>
</evidence>
<feature type="domain" description="Hydantoinase B/oxoprolinase" evidence="2">
    <location>
        <begin position="9"/>
        <end position="190"/>
    </location>
</feature>
<evidence type="ECO:0000313" key="3">
    <source>
        <dbReference type="EMBL" id="MBI3016293.1"/>
    </source>
</evidence>
<feature type="compositionally biased region" description="Basic and acidic residues" evidence="1">
    <location>
        <begin position="230"/>
        <end position="244"/>
    </location>
</feature>
<name>A0A932GSL4_UNCTE</name>
<feature type="non-terminal residue" evidence="3">
    <location>
        <position position="1"/>
    </location>
</feature>
<gene>
    <name evidence="3" type="ORF">HYY65_14800</name>
</gene>